<accession>A0A8X6JKL3</accession>
<gene>
    <name evidence="1" type="ORF">TNIN_396281</name>
</gene>
<proteinExistence type="predicted"/>
<evidence type="ECO:0000313" key="1">
    <source>
        <dbReference type="EMBL" id="GFS39240.1"/>
    </source>
</evidence>
<dbReference type="AlphaFoldDB" id="A0A8X6JKL3"/>
<name>A0A8X6JKL3_9ARAC</name>
<protein>
    <submittedName>
        <fullName evidence="1">Uncharacterized protein</fullName>
    </submittedName>
</protein>
<sequence>MEGYKTVCYGSCGRICEVAYYQQFRCRSYNHESSEMCEYFAVSTLRKQNFKNYETVVRGFGQKTLQMCNICFSRSIYMAITGRSNRKPTDRQLNSELATTAGNSFFCQRAKSVFQFSQQKNYHFYGCEEHHNWSEYQWTHILVVCEELRFGFAKSSLQQCVTVSVV</sequence>
<dbReference type="EMBL" id="BMAV01025182">
    <property type="protein sequence ID" value="GFS39240.1"/>
    <property type="molecule type" value="Genomic_DNA"/>
</dbReference>
<keyword evidence="2" id="KW-1185">Reference proteome</keyword>
<comment type="caution">
    <text evidence="1">The sequence shown here is derived from an EMBL/GenBank/DDBJ whole genome shotgun (WGS) entry which is preliminary data.</text>
</comment>
<evidence type="ECO:0000313" key="2">
    <source>
        <dbReference type="Proteomes" id="UP000886998"/>
    </source>
</evidence>
<organism evidence="1 2">
    <name type="scientific">Trichonephila inaurata madagascariensis</name>
    <dbReference type="NCBI Taxonomy" id="2747483"/>
    <lineage>
        <taxon>Eukaryota</taxon>
        <taxon>Metazoa</taxon>
        <taxon>Ecdysozoa</taxon>
        <taxon>Arthropoda</taxon>
        <taxon>Chelicerata</taxon>
        <taxon>Arachnida</taxon>
        <taxon>Araneae</taxon>
        <taxon>Araneomorphae</taxon>
        <taxon>Entelegynae</taxon>
        <taxon>Araneoidea</taxon>
        <taxon>Nephilidae</taxon>
        <taxon>Trichonephila</taxon>
        <taxon>Trichonephila inaurata</taxon>
    </lineage>
</organism>
<dbReference type="Proteomes" id="UP000886998">
    <property type="component" value="Unassembled WGS sequence"/>
</dbReference>
<reference evidence="1" key="1">
    <citation type="submission" date="2020-08" db="EMBL/GenBank/DDBJ databases">
        <title>Multicomponent nature underlies the extraordinary mechanical properties of spider dragline silk.</title>
        <authorList>
            <person name="Kono N."/>
            <person name="Nakamura H."/>
            <person name="Mori M."/>
            <person name="Yoshida Y."/>
            <person name="Ohtoshi R."/>
            <person name="Malay A.D."/>
            <person name="Moran D.A.P."/>
            <person name="Tomita M."/>
            <person name="Numata K."/>
            <person name="Arakawa K."/>
        </authorList>
    </citation>
    <scope>NUCLEOTIDE SEQUENCE</scope>
</reference>